<dbReference type="Proteomes" id="UP000235598">
    <property type="component" value="Unassembled WGS sequence"/>
</dbReference>
<dbReference type="InterPro" id="IPR039420">
    <property type="entry name" value="WalR-like"/>
</dbReference>
<organism evidence="6 7">
    <name type="scientific">Brevibacterium paucivorans</name>
    <dbReference type="NCBI Taxonomy" id="170994"/>
    <lineage>
        <taxon>Bacteria</taxon>
        <taxon>Bacillati</taxon>
        <taxon>Actinomycetota</taxon>
        <taxon>Actinomycetes</taxon>
        <taxon>Micrococcales</taxon>
        <taxon>Brevibacteriaceae</taxon>
        <taxon>Brevibacterium</taxon>
    </lineage>
</organism>
<feature type="domain" description="Response regulatory" evidence="4">
    <location>
        <begin position="1"/>
        <end position="114"/>
    </location>
</feature>
<dbReference type="PROSITE" id="PS51755">
    <property type="entry name" value="OMPR_PHOB"/>
    <property type="match status" value="1"/>
</dbReference>
<dbReference type="GO" id="GO:0000156">
    <property type="term" value="F:phosphorelay response regulator activity"/>
    <property type="evidence" value="ECO:0007669"/>
    <property type="project" value="TreeGrafter"/>
</dbReference>
<dbReference type="EMBL" id="PNHK01000003">
    <property type="protein sequence ID" value="PMD05109.1"/>
    <property type="molecule type" value="Genomic_DNA"/>
</dbReference>
<dbReference type="InterPro" id="IPR001789">
    <property type="entry name" value="Sig_transdc_resp-reg_receiver"/>
</dbReference>
<dbReference type="Gene3D" id="3.40.50.2300">
    <property type="match status" value="1"/>
</dbReference>
<gene>
    <name evidence="6" type="ORF">CJ199_08440</name>
</gene>
<dbReference type="GO" id="GO:0000976">
    <property type="term" value="F:transcription cis-regulatory region binding"/>
    <property type="evidence" value="ECO:0007669"/>
    <property type="project" value="TreeGrafter"/>
</dbReference>
<sequence>MILIVEDDPTLSRAMAVNLIARGYKVLTANTGEQALTLASDHPIEAILLDLGLPNMSGLDVIDGIRGWSQVPIIVVTARHETQSKIEALDRGADDYVTKPFALGELLARLRANLRRVPQETAEPVVVTSDGRLSIDLARNIVAVSGEQVSLTPHEWKIVGYLARHPNRLVRREELLTHVWGKGYEKESNYARVYMSQIRQKLEVDSATPKYFITEPGMGYRFVQGDD</sequence>
<dbReference type="SUPFAM" id="SSF52172">
    <property type="entry name" value="CheY-like"/>
    <property type="match status" value="1"/>
</dbReference>
<dbReference type="AlphaFoldDB" id="A0A2N6VLY8"/>
<dbReference type="Pfam" id="PF00486">
    <property type="entry name" value="Trans_reg_C"/>
    <property type="match status" value="1"/>
</dbReference>
<dbReference type="CDD" id="cd00383">
    <property type="entry name" value="trans_reg_C"/>
    <property type="match status" value="1"/>
</dbReference>
<name>A0A2N6VLY8_9MICO</name>
<comment type="caution">
    <text evidence="6">The sequence shown here is derived from an EMBL/GenBank/DDBJ whole genome shotgun (WGS) entry which is preliminary data.</text>
</comment>
<dbReference type="Gene3D" id="6.10.250.690">
    <property type="match status" value="1"/>
</dbReference>
<keyword evidence="2" id="KW-0597">Phosphoprotein</keyword>
<dbReference type="PANTHER" id="PTHR48111">
    <property type="entry name" value="REGULATOR OF RPOS"/>
    <property type="match status" value="1"/>
</dbReference>
<reference evidence="6 7" key="1">
    <citation type="submission" date="2017-09" db="EMBL/GenBank/DDBJ databases">
        <title>Bacterial strain isolated from the female urinary microbiota.</title>
        <authorList>
            <person name="Thomas-White K."/>
            <person name="Kumar N."/>
            <person name="Forster S."/>
            <person name="Putonti C."/>
            <person name="Lawley T."/>
            <person name="Wolfe A.J."/>
        </authorList>
    </citation>
    <scope>NUCLEOTIDE SEQUENCE [LARGE SCALE GENOMIC DNA]</scope>
    <source>
        <strain evidence="6 7">UMB1301</strain>
    </source>
</reference>
<dbReference type="SMART" id="SM00862">
    <property type="entry name" value="Trans_reg_C"/>
    <property type="match status" value="1"/>
</dbReference>
<dbReference type="InterPro" id="IPR036388">
    <property type="entry name" value="WH-like_DNA-bd_sf"/>
</dbReference>
<dbReference type="GO" id="GO:0006355">
    <property type="term" value="P:regulation of DNA-templated transcription"/>
    <property type="evidence" value="ECO:0007669"/>
    <property type="project" value="InterPro"/>
</dbReference>
<feature type="DNA-binding region" description="OmpR/PhoB-type" evidence="3">
    <location>
        <begin position="123"/>
        <end position="224"/>
    </location>
</feature>
<dbReference type="GO" id="GO:0032993">
    <property type="term" value="C:protein-DNA complex"/>
    <property type="evidence" value="ECO:0007669"/>
    <property type="project" value="TreeGrafter"/>
</dbReference>
<evidence type="ECO:0000256" key="2">
    <source>
        <dbReference type="PROSITE-ProRule" id="PRU00169"/>
    </source>
</evidence>
<dbReference type="GO" id="GO:0005829">
    <property type="term" value="C:cytosol"/>
    <property type="evidence" value="ECO:0007669"/>
    <property type="project" value="TreeGrafter"/>
</dbReference>
<dbReference type="Pfam" id="PF00072">
    <property type="entry name" value="Response_reg"/>
    <property type="match status" value="1"/>
</dbReference>
<feature type="modified residue" description="4-aspartylphosphate" evidence="2">
    <location>
        <position position="50"/>
    </location>
</feature>
<evidence type="ECO:0000259" key="5">
    <source>
        <dbReference type="PROSITE" id="PS51755"/>
    </source>
</evidence>
<evidence type="ECO:0000313" key="7">
    <source>
        <dbReference type="Proteomes" id="UP000235598"/>
    </source>
</evidence>
<dbReference type="OrthoDB" id="9802426at2"/>
<proteinExistence type="predicted"/>
<dbReference type="InterPro" id="IPR001867">
    <property type="entry name" value="OmpR/PhoB-type_DNA-bd"/>
</dbReference>
<feature type="domain" description="OmpR/PhoB-type" evidence="5">
    <location>
        <begin position="123"/>
        <end position="224"/>
    </location>
</feature>
<keyword evidence="1 3" id="KW-0238">DNA-binding</keyword>
<dbReference type="InterPro" id="IPR011006">
    <property type="entry name" value="CheY-like_superfamily"/>
</dbReference>
<evidence type="ECO:0000313" key="6">
    <source>
        <dbReference type="EMBL" id="PMD05109.1"/>
    </source>
</evidence>
<evidence type="ECO:0000256" key="3">
    <source>
        <dbReference type="PROSITE-ProRule" id="PRU01091"/>
    </source>
</evidence>
<dbReference type="SMART" id="SM00448">
    <property type="entry name" value="REC"/>
    <property type="match status" value="1"/>
</dbReference>
<dbReference type="PANTHER" id="PTHR48111:SF50">
    <property type="entry name" value="KDP OPERON TRANSCRIPTIONAL REGULATORY PROTEIN KDPE"/>
    <property type="match status" value="1"/>
</dbReference>
<dbReference type="Gene3D" id="1.10.10.10">
    <property type="entry name" value="Winged helix-like DNA-binding domain superfamily/Winged helix DNA-binding domain"/>
    <property type="match status" value="1"/>
</dbReference>
<evidence type="ECO:0000256" key="1">
    <source>
        <dbReference type="ARBA" id="ARBA00023125"/>
    </source>
</evidence>
<accession>A0A2N6VLY8</accession>
<protein>
    <submittedName>
        <fullName evidence="6">Two-component system response regulator KdpE</fullName>
    </submittedName>
</protein>
<dbReference type="RefSeq" id="WP_005881804.1">
    <property type="nucleotide sequence ID" value="NZ_BAAAIM010000006.1"/>
</dbReference>
<dbReference type="PROSITE" id="PS50110">
    <property type="entry name" value="RESPONSE_REGULATORY"/>
    <property type="match status" value="1"/>
</dbReference>
<evidence type="ECO:0000259" key="4">
    <source>
        <dbReference type="PROSITE" id="PS50110"/>
    </source>
</evidence>